<protein>
    <submittedName>
        <fullName evidence="1">DUF3788 domain-containing protein</fullName>
    </submittedName>
</protein>
<keyword evidence="2" id="KW-1185">Reference proteome</keyword>
<sequence>MYERMLERQTPPTYEDMILYCGGAGTLFQELNRMLRAEFHTQTLIRFPYGKKYGWGVKHCKKSRYICDIFAEAGAFTVMLRMTNRQFESVYDKLSESTQREIDGKYPCGDGGWIHLRILNRVQFDDAIGLLLVKLGEKRPV</sequence>
<comment type="caution">
    <text evidence="1">The sequence shown here is derived from an EMBL/GenBank/DDBJ whole genome shotgun (WGS) entry which is preliminary data.</text>
</comment>
<proteinExistence type="predicted"/>
<evidence type="ECO:0000313" key="1">
    <source>
        <dbReference type="EMBL" id="MCQ4840128.1"/>
    </source>
</evidence>
<dbReference type="Proteomes" id="UP001524473">
    <property type="component" value="Unassembled WGS sequence"/>
</dbReference>
<dbReference type="Pfam" id="PF12663">
    <property type="entry name" value="DUF3788"/>
    <property type="match status" value="1"/>
</dbReference>
<evidence type="ECO:0000313" key="2">
    <source>
        <dbReference type="Proteomes" id="UP001524473"/>
    </source>
</evidence>
<dbReference type="InterPro" id="IPR024265">
    <property type="entry name" value="DUF3788"/>
</dbReference>
<dbReference type="EMBL" id="JANFZH010000019">
    <property type="protein sequence ID" value="MCQ4840128.1"/>
    <property type="molecule type" value="Genomic_DNA"/>
</dbReference>
<reference evidence="1 2" key="1">
    <citation type="submission" date="2022-06" db="EMBL/GenBank/DDBJ databases">
        <title>Isolation of gut microbiota from human fecal samples.</title>
        <authorList>
            <person name="Pamer E.G."/>
            <person name="Barat B."/>
            <person name="Waligurski E."/>
            <person name="Medina S."/>
            <person name="Paddock L."/>
            <person name="Mostad J."/>
        </authorList>
    </citation>
    <scope>NUCLEOTIDE SEQUENCE [LARGE SCALE GENOMIC DNA]</scope>
    <source>
        <strain evidence="1 2">DFI.9.73</strain>
    </source>
</reference>
<dbReference type="GeneID" id="90533808"/>
<gene>
    <name evidence="1" type="ORF">NE695_09395</name>
</gene>
<accession>A0ABT1RZM0</accession>
<organism evidence="1 2">
    <name type="scientific">Neglectibacter timonensis</name>
    <dbReference type="NCBI Taxonomy" id="1776382"/>
    <lineage>
        <taxon>Bacteria</taxon>
        <taxon>Bacillati</taxon>
        <taxon>Bacillota</taxon>
        <taxon>Clostridia</taxon>
        <taxon>Eubacteriales</taxon>
        <taxon>Oscillospiraceae</taxon>
        <taxon>Neglectibacter</taxon>
    </lineage>
</organism>
<dbReference type="RefSeq" id="WP_066867210.1">
    <property type="nucleotide sequence ID" value="NZ_CABKVV010000014.1"/>
</dbReference>
<name>A0ABT1RZM0_9FIRM</name>